<reference evidence="1 2" key="1">
    <citation type="journal article" date="2019" name="Commun. Biol.">
        <title>The bagworm genome reveals a unique fibroin gene that provides high tensile strength.</title>
        <authorList>
            <person name="Kono N."/>
            <person name="Nakamura H."/>
            <person name="Ohtoshi R."/>
            <person name="Tomita M."/>
            <person name="Numata K."/>
            <person name="Arakawa K."/>
        </authorList>
    </citation>
    <scope>NUCLEOTIDE SEQUENCE [LARGE SCALE GENOMIC DNA]</scope>
</reference>
<evidence type="ECO:0000313" key="1">
    <source>
        <dbReference type="EMBL" id="GBP72199.1"/>
    </source>
</evidence>
<dbReference type="Proteomes" id="UP000299102">
    <property type="component" value="Unassembled WGS sequence"/>
</dbReference>
<gene>
    <name evidence="1" type="primary">ZBED5</name>
    <name evidence="1" type="ORF">EVAR_90382_1</name>
</gene>
<protein>
    <submittedName>
        <fullName evidence="1">Zinc finger BED domain-containing protein 5</fullName>
    </submittedName>
</protein>
<sequence>MLLNVQKQYARRIQQLAIQTMMQRRQVLGFKDEKRQLYICFGFVDSNGFCMLCSKLLPNSSMAPAKLRRHLETVHPEVASNILLSKRVPSPKKYVNRCSMASRRLSPVRPLPPPAVAGPKICGATPGFGPPRAARSAITWTTALMKPDGDFGITLASITRIFSSPCTFKLLSTTPLGSIIHVPAG</sequence>
<evidence type="ECO:0000313" key="2">
    <source>
        <dbReference type="Proteomes" id="UP000299102"/>
    </source>
</evidence>
<dbReference type="EMBL" id="BGZK01001136">
    <property type="protein sequence ID" value="GBP72199.1"/>
    <property type="molecule type" value="Genomic_DNA"/>
</dbReference>
<accession>A0A4C1YC04</accession>
<keyword evidence="2" id="KW-1185">Reference proteome</keyword>
<dbReference type="AlphaFoldDB" id="A0A4C1YC04"/>
<name>A0A4C1YC04_EUMVA</name>
<comment type="caution">
    <text evidence="1">The sequence shown here is derived from an EMBL/GenBank/DDBJ whole genome shotgun (WGS) entry which is preliminary data.</text>
</comment>
<organism evidence="1 2">
    <name type="scientific">Eumeta variegata</name>
    <name type="common">Bagworm moth</name>
    <name type="synonym">Eumeta japonica</name>
    <dbReference type="NCBI Taxonomy" id="151549"/>
    <lineage>
        <taxon>Eukaryota</taxon>
        <taxon>Metazoa</taxon>
        <taxon>Ecdysozoa</taxon>
        <taxon>Arthropoda</taxon>
        <taxon>Hexapoda</taxon>
        <taxon>Insecta</taxon>
        <taxon>Pterygota</taxon>
        <taxon>Neoptera</taxon>
        <taxon>Endopterygota</taxon>
        <taxon>Lepidoptera</taxon>
        <taxon>Glossata</taxon>
        <taxon>Ditrysia</taxon>
        <taxon>Tineoidea</taxon>
        <taxon>Psychidae</taxon>
        <taxon>Oiketicinae</taxon>
        <taxon>Eumeta</taxon>
    </lineage>
</organism>
<proteinExistence type="predicted"/>